<evidence type="ECO:0000313" key="3">
    <source>
        <dbReference type="Proteomes" id="UP000016600"/>
    </source>
</evidence>
<proteinExistence type="predicted"/>
<evidence type="ECO:0000313" key="2">
    <source>
        <dbReference type="EMBL" id="ERK01074.1"/>
    </source>
</evidence>
<comment type="caution">
    <text evidence="2">The sequence shown here is derived from an EMBL/GenBank/DDBJ whole genome shotgun (WGS) entry which is preliminary data.</text>
</comment>
<dbReference type="Proteomes" id="UP000016600">
    <property type="component" value="Unassembled WGS sequence"/>
</dbReference>
<accession>U2MP92</accession>
<gene>
    <name evidence="2" type="ORF">HMPREF1218_0957</name>
</gene>
<organism evidence="2 3">
    <name type="scientific">Hoylesella pleuritidis F0068</name>
    <dbReference type="NCBI Taxonomy" id="1081904"/>
    <lineage>
        <taxon>Bacteria</taxon>
        <taxon>Pseudomonadati</taxon>
        <taxon>Bacteroidota</taxon>
        <taxon>Bacteroidia</taxon>
        <taxon>Bacteroidales</taxon>
        <taxon>Prevotellaceae</taxon>
        <taxon>Hoylesella</taxon>
    </lineage>
</organism>
<name>U2MP92_9BACT</name>
<protein>
    <recommendedName>
        <fullName evidence="4">Lipoprotein</fullName>
    </recommendedName>
</protein>
<dbReference type="RefSeq" id="WP_021584076.1">
    <property type="nucleotide sequence ID" value="NZ_AWET01000032.1"/>
</dbReference>
<keyword evidence="1" id="KW-0732">Signal</keyword>
<dbReference type="AlphaFoldDB" id="U2MP92"/>
<dbReference type="EMBL" id="AWET01000032">
    <property type="protein sequence ID" value="ERK01074.1"/>
    <property type="molecule type" value="Genomic_DNA"/>
</dbReference>
<evidence type="ECO:0008006" key="4">
    <source>
        <dbReference type="Google" id="ProtNLM"/>
    </source>
</evidence>
<dbReference type="PATRIC" id="fig|1081904.3.peg.1410"/>
<reference evidence="2 3" key="1">
    <citation type="submission" date="2013-08" db="EMBL/GenBank/DDBJ databases">
        <authorList>
            <person name="Durkin A.S."/>
            <person name="Haft D.R."/>
            <person name="McCorrison J."/>
            <person name="Torralba M."/>
            <person name="Gillis M."/>
            <person name="Haft D.H."/>
            <person name="Methe B."/>
            <person name="Sutton G."/>
            <person name="Nelson K.E."/>
        </authorList>
    </citation>
    <scope>NUCLEOTIDE SEQUENCE [LARGE SCALE GENOMIC DNA]</scope>
    <source>
        <strain evidence="2 3">F0068</strain>
    </source>
</reference>
<feature type="signal peptide" evidence="1">
    <location>
        <begin position="1"/>
        <end position="21"/>
    </location>
</feature>
<feature type="chain" id="PRO_5004632663" description="Lipoprotein" evidence="1">
    <location>
        <begin position="22"/>
        <end position="75"/>
    </location>
</feature>
<sequence length="75" mass="8124">MKKSMLFVMLVSLLGMSFNSCSDKNAPGRSGDEKVQVRFIAKPVIDGTVDAKMMEGLMQYLPTDSATPLRLTPGA</sequence>
<evidence type="ECO:0000256" key="1">
    <source>
        <dbReference type="SAM" id="SignalP"/>
    </source>
</evidence>
<keyword evidence="3" id="KW-1185">Reference proteome</keyword>